<name>A0A820EPT6_9BILA</name>
<organism evidence="3 4">
    <name type="scientific">Rotaria socialis</name>
    <dbReference type="NCBI Taxonomy" id="392032"/>
    <lineage>
        <taxon>Eukaryota</taxon>
        <taxon>Metazoa</taxon>
        <taxon>Spiralia</taxon>
        <taxon>Gnathifera</taxon>
        <taxon>Rotifera</taxon>
        <taxon>Eurotatoria</taxon>
        <taxon>Bdelloidea</taxon>
        <taxon>Philodinida</taxon>
        <taxon>Philodinidae</taxon>
        <taxon>Rotaria</taxon>
    </lineage>
</organism>
<sequence length="387" mass="43604">MSKDAFDLCCARFNEIDKTGESVLKAIREQLDLFGLLSYMDNNKITFTSDRGAYILKPLKVYPVIYCFAHRINNVLKLTFYQTAQNNKKRVLIASSTPAKKQPKKLSHICDSSSDSSSSEDDTIAPSPSKHGEANTALSDLPPKPEEVLKTITTNKKLVKCVKLAGLNKNIEERGGVALKQECAVRRLSMSNMLESVDASIEHIRFILLSKSSKSQCYFKLNNINIDALKDLIGLLSEFKNLSSLAQTGARPSLYMAYICINKRGRHLSSTDVNADGENIDIYDRHEGIDFFRKRLIQLLKCMLTFDDKHLATAILHPLYRKLTFASTYSKSIAHLYIRKQLNDILGLSEQVHRTNSKPLKKSTSPWRINSPILMITAVLMILAQQQ</sequence>
<dbReference type="SUPFAM" id="SSF53098">
    <property type="entry name" value="Ribonuclease H-like"/>
    <property type="match status" value="1"/>
</dbReference>
<gene>
    <name evidence="2" type="ORF">FME351_LOCUS18080</name>
    <name evidence="3" type="ORF">TSG867_LOCUS3150</name>
</gene>
<dbReference type="EMBL" id="CAJOBQ010000090">
    <property type="protein sequence ID" value="CAF4252104.1"/>
    <property type="molecule type" value="Genomic_DNA"/>
</dbReference>
<protein>
    <submittedName>
        <fullName evidence="3">Uncharacterized protein</fullName>
    </submittedName>
</protein>
<comment type="caution">
    <text evidence="3">The sequence shown here is derived from an EMBL/GenBank/DDBJ whole genome shotgun (WGS) entry which is preliminary data.</text>
</comment>
<dbReference type="Proteomes" id="UP000663862">
    <property type="component" value="Unassembled WGS sequence"/>
</dbReference>
<dbReference type="InterPro" id="IPR012337">
    <property type="entry name" value="RNaseH-like_sf"/>
</dbReference>
<evidence type="ECO:0000313" key="2">
    <source>
        <dbReference type="EMBL" id="CAF3523409.1"/>
    </source>
</evidence>
<accession>A0A820EPT6</accession>
<evidence type="ECO:0000313" key="4">
    <source>
        <dbReference type="Proteomes" id="UP000663862"/>
    </source>
</evidence>
<proteinExistence type="predicted"/>
<dbReference type="AlphaFoldDB" id="A0A820EPT6"/>
<evidence type="ECO:0000313" key="3">
    <source>
        <dbReference type="EMBL" id="CAF4252104.1"/>
    </source>
</evidence>
<reference evidence="3" key="1">
    <citation type="submission" date="2021-02" db="EMBL/GenBank/DDBJ databases">
        <authorList>
            <person name="Nowell W R."/>
        </authorList>
    </citation>
    <scope>NUCLEOTIDE SEQUENCE</scope>
</reference>
<dbReference type="Proteomes" id="UP000663869">
    <property type="component" value="Unassembled WGS sequence"/>
</dbReference>
<feature type="region of interest" description="Disordered" evidence="1">
    <location>
        <begin position="95"/>
        <end position="145"/>
    </location>
</feature>
<dbReference type="EMBL" id="CAJNYU010002250">
    <property type="protein sequence ID" value="CAF3523409.1"/>
    <property type="molecule type" value="Genomic_DNA"/>
</dbReference>
<evidence type="ECO:0000256" key="1">
    <source>
        <dbReference type="SAM" id="MobiDB-lite"/>
    </source>
</evidence>